<feature type="compositionally biased region" description="Basic and acidic residues" evidence="1">
    <location>
        <begin position="375"/>
        <end position="384"/>
    </location>
</feature>
<reference evidence="3 4" key="1">
    <citation type="journal article" date="2018" name="BMC Genomics">
        <title>Genomic comparison of Trypanosoma conorhini and Trypanosoma rangeli to Trypanosoma cruzi strains of high and low virulence.</title>
        <authorList>
            <person name="Bradwell K.R."/>
            <person name="Koparde V.N."/>
            <person name="Matveyev A.V."/>
            <person name="Serrano M.G."/>
            <person name="Alves J.M."/>
            <person name="Parikh H."/>
            <person name="Huang B."/>
            <person name="Lee V."/>
            <person name="Espinosa-Alvarez O."/>
            <person name="Ortiz P.A."/>
            <person name="Costa-Martins A.G."/>
            <person name="Teixeira M.M."/>
            <person name="Buck G.A."/>
        </authorList>
    </citation>
    <scope>NUCLEOTIDE SEQUENCE [LARGE SCALE GENOMIC DNA]</scope>
    <source>
        <strain evidence="3 4">025E</strain>
    </source>
</reference>
<dbReference type="Pfam" id="PF22925">
    <property type="entry name" value="TS_C"/>
    <property type="match status" value="1"/>
</dbReference>
<feature type="domain" description="Trans-sialidase C-terminal" evidence="2">
    <location>
        <begin position="7"/>
        <end position="211"/>
    </location>
</feature>
<organism evidence="3 4">
    <name type="scientific">Trypanosoma conorhini</name>
    <dbReference type="NCBI Taxonomy" id="83891"/>
    <lineage>
        <taxon>Eukaryota</taxon>
        <taxon>Discoba</taxon>
        <taxon>Euglenozoa</taxon>
        <taxon>Kinetoplastea</taxon>
        <taxon>Metakinetoplastina</taxon>
        <taxon>Trypanosomatida</taxon>
        <taxon>Trypanosomatidae</taxon>
        <taxon>Trypanosoma</taxon>
    </lineage>
</organism>
<dbReference type="InterPro" id="IPR055239">
    <property type="entry name" value="TS_C"/>
</dbReference>
<feature type="compositionally biased region" description="Low complexity" evidence="1">
    <location>
        <begin position="563"/>
        <end position="574"/>
    </location>
</feature>
<feature type="compositionally biased region" description="Low complexity" evidence="1">
    <location>
        <begin position="301"/>
        <end position="322"/>
    </location>
</feature>
<evidence type="ECO:0000259" key="2">
    <source>
        <dbReference type="Pfam" id="PF22925"/>
    </source>
</evidence>
<dbReference type="Proteomes" id="UP000284403">
    <property type="component" value="Unassembled WGS sequence"/>
</dbReference>
<protein>
    <submittedName>
        <fullName evidence="3">Trans-sialidase</fullName>
        <ecNumber evidence="3">3.2.1.18</ecNumber>
    </submittedName>
</protein>
<dbReference type="EC" id="3.2.1.18" evidence="3"/>
<evidence type="ECO:0000313" key="3">
    <source>
        <dbReference type="EMBL" id="RNF00104.1"/>
    </source>
</evidence>
<feature type="compositionally biased region" description="Basic and acidic residues" evidence="1">
    <location>
        <begin position="267"/>
        <end position="292"/>
    </location>
</feature>
<dbReference type="PRINTS" id="PR01803">
    <property type="entry name" value="TCSIALIDASE"/>
</dbReference>
<keyword evidence="3" id="KW-0326">Glycosidase</keyword>
<comment type="caution">
    <text evidence="3">The sequence shown here is derived from an EMBL/GenBank/DDBJ whole genome shotgun (WGS) entry which is preliminary data.</text>
</comment>
<keyword evidence="3" id="KW-0378">Hydrolase</keyword>
<evidence type="ECO:0000313" key="4">
    <source>
        <dbReference type="Proteomes" id="UP000284403"/>
    </source>
</evidence>
<evidence type="ECO:0000256" key="1">
    <source>
        <dbReference type="SAM" id="MobiDB-lite"/>
    </source>
</evidence>
<dbReference type="GeneID" id="40322508"/>
<dbReference type="AlphaFoldDB" id="A0A422N3T0"/>
<dbReference type="EMBL" id="MKKU01000908">
    <property type="protein sequence ID" value="RNF00104.1"/>
    <property type="molecule type" value="Genomic_DNA"/>
</dbReference>
<dbReference type="RefSeq" id="XP_029224176.1">
    <property type="nucleotide sequence ID" value="XM_029375728.1"/>
</dbReference>
<dbReference type="GO" id="GO:0004308">
    <property type="term" value="F:exo-alpha-sialidase activity"/>
    <property type="evidence" value="ECO:0007669"/>
    <property type="project" value="UniProtKB-EC"/>
</dbReference>
<feature type="region of interest" description="Disordered" evidence="1">
    <location>
        <begin position="226"/>
        <end position="585"/>
    </location>
</feature>
<accession>A0A422N3T0</accession>
<keyword evidence="4" id="KW-1185">Reference proteome</keyword>
<dbReference type="InterPro" id="IPR013320">
    <property type="entry name" value="ConA-like_dom_sf"/>
</dbReference>
<dbReference type="InterPro" id="IPR008377">
    <property type="entry name" value="Sialidase_trypan"/>
</dbReference>
<dbReference type="Gene3D" id="2.60.120.200">
    <property type="match status" value="1"/>
</dbReference>
<dbReference type="SUPFAM" id="SSF49899">
    <property type="entry name" value="Concanavalin A-like lectins/glucanases"/>
    <property type="match status" value="1"/>
</dbReference>
<feature type="compositionally biased region" description="Basic and acidic residues" evidence="1">
    <location>
        <begin position="426"/>
        <end position="435"/>
    </location>
</feature>
<proteinExistence type="predicted"/>
<name>A0A422N3T0_9TRYP</name>
<sequence>MCSGPLPTEGLVGFLSGKSTGGKWVDEYLGVNATVMNGAAAGEKWGVTFSGAGAGAEWPVGKLGQNQPYYFANNEFTLVATVTIHAVPEEDDAPLLGVRMNDSESSVLFGLSYTKDKKWRPTLHNTAAEEPCGETWDRDTTYQVAVKMNTDDDWNVYVDGREIYEGEYAGALFDSHRISHFYFGGDGAEGAEAGPHVTVANVLLYNEALTSDEIRKLARSKVALGGTAAGKESRELQAVPPASTSEGGESVAEVEPEVGRGEQQTEDGERTEGQQEQKDAAAVEAPAREERLPAVLGSGGASVSPQQPANAAPPVVGAPTVGGEQSHEAEAGSAGDPAPRKDDAGAPDPRAAQQSSDVEAAPAPPAVDSPLSPSVEHHQEEKEVQPPPAEEGAATQLSQGADKETGDVAAPSNGTPNSDAEEAEEAADKKEKKDEEEGATEGGGGALAPPPLKAPAAASAPRPGAAEQAVGAETSERQRGSSPPADGAVTAAPVGDATPRSGPMDDGQAQQTPPSHAPEAVGGVPSASAAPTGETPNAAAEGSGADPQTAADVDGGHEAPSNAATAPAAQAPGQPGTPPTRDAASYLSNNSITFKNTTGPFPMNTGSDGAVRGCVSRLLLLALPGLWGATALC</sequence>
<gene>
    <name evidence="3" type="ORF">Tco025E_08897</name>
</gene>
<feature type="compositionally biased region" description="Low complexity" evidence="1">
    <location>
        <begin position="454"/>
        <end position="467"/>
    </location>
</feature>